<dbReference type="Proteomes" id="UP001169027">
    <property type="component" value="Unassembled WGS sequence"/>
</dbReference>
<protein>
    <recommendedName>
        <fullName evidence="4">YqaJ viral recombinase domain-containing protein</fullName>
    </recommendedName>
</protein>
<dbReference type="SUPFAM" id="SSF52980">
    <property type="entry name" value="Restriction endonuclease-like"/>
    <property type="match status" value="1"/>
</dbReference>
<comment type="caution">
    <text evidence="2">The sequence shown here is derived from an EMBL/GenBank/DDBJ whole genome shotgun (WGS) entry which is preliminary data.</text>
</comment>
<dbReference type="RefSeq" id="WP_301814454.1">
    <property type="nucleotide sequence ID" value="NZ_JAUJZH010000027.1"/>
</dbReference>
<accession>A0ABT8SBV9</accession>
<evidence type="ECO:0000313" key="2">
    <source>
        <dbReference type="EMBL" id="MDO1536410.1"/>
    </source>
</evidence>
<gene>
    <name evidence="2" type="ORF">Q2T77_29405</name>
</gene>
<dbReference type="Gene3D" id="3.90.320.10">
    <property type="match status" value="1"/>
</dbReference>
<organism evidence="2 3">
    <name type="scientific">Variovorax ginsengisoli</name>
    <dbReference type="NCBI Taxonomy" id="363844"/>
    <lineage>
        <taxon>Bacteria</taxon>
        <taxon>Pseudomonadati</taxon>
        <taxon>Pseudomonadota</taxon>
        <taxon>Betaproteobacteria</taxon>
        <taxon>Burkholderiales</taxon>
        <taxon>Comamonadaceae</taxon>
        <taxon>Variovorax</taxon>
    </lineage>
</organism>
<proteinExistence type="predicted"/>
<keyword evidence="3" id="KW-1185">Reference proteome</keyword>
<sequence length="468" mass="52297">MLNVTQPIEDLNEMEELDRQLTADDKAEITKKVWSLVDALPQRDLIEISDARQWIGRVVELHGEQAVWHAIRLNGFGGSEIGVLVRNQHGVRADHMASAHDIVLGKLMRKIPDETNEHMTRGHENEEPHSRKFYKKYGAHRDLVAFGTLTKAQGSLPWMRYSPDEVAMLPSKVLAATRPMAAERPMSRWLIDYKAPSKVEDDAEIHFQYGCQLAQGAILCEENGVEIHGLMLSQFDWAGWRLKDDVVEVGEELKHLVREAGNWAWNCVMTKQVPPYVRTPVLADSEGFVAKHVDLAERLANVSALAKAADARAQELRGELLVGLDGRKLDGCKVVLPGAGALTANLKIDTEKLQAELQPEQLAMVTKKDGYDSAAMARHLKSLGVDLKQFKADKIDADKLAEHAESFGLDLDAYMAEQHVFKIDKPIKEEMERYIDTHFPLVAPAQPDVDAQTADQFAEEPMAEAPRG</sequence>
<evidence type="ECO:0000256" key="1">
    <source>
        <dbReference type="SAM" id="MobiDB-lite"/>
    </source>
</evidence>
<name>A0ABT8SBV9_9BURK</name>
<feature type="region of interest" description="Disordered" evidence="1">
    <location>
        <begin position="449"/>
        <end position="468"/>
    </location>
</feature>
<dbReference type="EMBL" id="JAUKVY010000027">
    <property type="protein sequence ID" value="MDO1536410.1"/>
    <property type="molecule type" value="Genomic_DNA"/>
</dbReference>
<reference evidence="2" key="1">
    <citation type="submission" date="2023-06" db="EMBL/GenBank/DDBJ databases">
        <authorList>
            <person name="Jiang Y."/>
            <person name="Liu Q."/>
        </authorList>
    </citation>
    <scope>NUCLEOTIDE SEQUENCE</scope>
    <source>
        <strain evidence="2">CGMCC 1.12090</strain>
    </source>
</reference>
<dbReference type="InterPro" id="IPR011335">
    <property type="entry name" value="Restrct_endonuc-II-like"/>
</dbReference>
<evidence type="ECO:0000313" key="3">
    <source>
        <dbReference type="Proteomes" id="UP001169027"/>
    </source>
</evidence>
<dbReference type="InterPro" id="IPR011604">
    <property type="entry name" value="PDDEXK-like_dom_sf"/>
</dbReference>
<evidence type="ECO:0008006" key="4">
    <source>
        <dbReference type="Google" id="ProtNLM"/>
    </source>
</evidence>